<evidence type="ECO:0000313" key="3">
    <source>
        <dbReference type="Proteomes" id="UP001430356"/>
    </source>
</evidence>
<dbReference type="AlphaFoldDB" id="A0AAW0EWC6"/>
<accession>A0AAW0EWC6</accession>
<organism evidence="2 3">
    <name type="scientific">Novymonas esmeraldas</name>
    <dbReference type="NCBI Taxonomy" id="1808958"/>
    <lineage>
        <taxon>Eukaryota</taxon>
        <taxon>Discoba</taxon>
        <taxon>Euglenozoa</taxon>
        <taxon>Kinetoplastea</taxon>
        <taxon>Metakinetoplastina</taxon>
        <taxon>Trypanosomatida</taxon>
        <taxon>Trypanosomatidae</taxon>
        <taxon>Novymonas</taxon>
    </lineage>
</organism>
<proteinExistence type="predicted"/>
<keyword evidence="1" id="KW-1133">Transmembrane helix</keyword>
<keyword evidence="1" id="KW-0472">Membrane</keyword>
<comment type="caution">
    <text evidence="2">The sequence shown here is derived from an EMBL/GenBank/DDBJ whole genome shotgun (WGS) entry which is preliminary data.</text>
</comment>
<feature type="transmembrane region" description="Helical" evidence="1">
    <location>
        <begin position="101"/>
        <end position="120"/>
    </location>
</feature>
<sequence length="422" mass="45836">MSVRRQAVLLLRDVVVVRRGAASLGSSAPASAAASALHDAGGAGARDDGSAHDVALPHVTRRTPLPESAPRVGYATSGFDVVEQLRTAGPGVALGRVQVSLTVYVLAASVVLLYVVYYATTYTYVLTTDPSPHRHSLFTQFPCDVAVVENKLTHKRHTVTVVPEPAAETPVGKPDARDGGGEAVHVVRTSPAVVVRRLHVNALLHRVFLYVQKTESLVMVDAQAEMAPRRFMDGACSTGAAARTPVAFLRRDQHMRDLNVDCTASGDRSASQPPSGGRSWWRRWWGRIEGTHVTQAASPGPDLAARAPTQILLESSVRLRTTVNGYQQGHINTYEQCLHHTAQEKITERYRAYVIARGMLRNRGLRKVYAEELMRNGLITGDGVTLTELVPDLQQFADEVFAAVTAKLGDDVILYTHTAKMV</sequence>
<evidence type="ECO:0000256" key="1">
    <source>
        <dbReference type="SAM" id="Phobius"/>
    </source>
</evidence>
<dbReference type="EMBL" id="JAECZO010000116">
    <property type="protein sequence ID" value="KAK7197719.1"/>
    <property type="molecule type" value="Genomic_DNA"/>
</dbReference>
<reference evidence="2 3" key="1">
    <citation type="journal article" date="2021" name="MBio">
        <title>A New Model Trypanosomatid, Novymonas esmeraldas: Genomic Perception of Its 'Candidatus Pandoraea novymonadis' Endosymbiont.</title>
        <authorList>
            <person name="Zakharova A."/>
            <person name="Saura A."/>
            <person name="Butenko A."/>
            <person name="Podesvova L."/>
            <person name="Warmusova S."/>
            <person name="Kostygov A.Y."/>
            <person name="Nenarokova A."/>
            <person name="Lukes J."/>
            <person name="Opperdoes F.R."/>
            <person name="Yurchenko V."/>
        </authorList>
    </citation>
    <scope>NUCLEOTIDE SEQUENCE [LARGE SCALE GENOMIC DNA]</scope>
    <source>
        <strain evidence="2 3">E262AT.01</strain>
    </source>
</reference>
<keyword evidence="1" id="KW-0812">Transmembrane</keyword>
<keyword evidence="3" id="KW-1185">Reference proteome</keyword>
<name>A0AAW0EWC6_9TRYP</name>
<dbReference type="Proteomes" id="UP001430356">
    <property type="component" value="Unassembled WGS sequence"/>
</dbReference>
<protein>
    <submittedName>
        <fullName evidence="2">Uncharacterized protein</fullName>
    </submittedName>
</protein>
<gene>
    <name evidence="2" type="ORF">NESM_000723900</name>
</gene>
<evidence type="ECO:0000313" key="2">
    <source>
        <dbReference type="EMBL" id="KAK7197719.1"/>
    </source>
</evidence>